<name>A0A5B8KY15_9HYPH</name>
<feature type="domain" description="Thiol:disulfide interchange protein DsbD N-terminal" evidence="2">
    <location>
        <begin position="47"/>
        <end position="151"/>
    </location>
</feature>
<keyword evidence="4" id="KW-1185">Reference proteome</keyword>
<dbReference type="Proteomes" id="UP000321389">
    <property type="component" value="Chromosome"/>
</dbReference>
<protein>
    <recommendedName>
        <fullName evidence="2">Thiol:disulfide interchange protein DsbD N-terminal domain-containing protein</fullName>
    </recommendedName>
</protein>
<dbReference type="RefSeq" id="WP_146299163.1">
    <property type="nucleotide sequence ID" value="NZ_CP042301.2"/>
</dbReference>
<sequence>MNHTLPSTVFCLAATLCAAPAFASSSEAFHTDGATIRLVTAGLADAGGRLRGALEITLEPGWKTYWRDPGSSGVPPQIDLAGSLNVSGASLDFPAPQWHRDDYGAWAGYDRSVSLPVTFSVDAPDRYSLIEANVFLGVCDEVCVPVQASLVVEPGSHPDDPGDIATVAAAFGGLPEPARDGFTVSKAEIDGVSLRLEIDVPEGSDTLDIFLAGAGGYFFGVPERIGNREGPVAYQVPILGRPAGGDPVNIDFTLVAGARSVSGTFELP</sequence>
<accession>A0A5B8KY15</accession>
<proteinExistence type="predicted"/>
<feature type="signal peptide" evidence="1">
    <location>
        <begin position="1"/>
        <end position="23"/>
    </location>
</feature>
<gene>
    <name evidence="3" type="ORF">FQ775_09045</name>
</gene>
<dbReference type="OrthoDB" id="9811036at2"/>
<reference evidence="3" key="1">
    <citation type="submission" date="2020-04" db="EMBL/GenBank/DDBJ databases">
        <title>Nitratireductor sp. nov. isolated from mangrove soil.</title>
        <authorList>
            <person name="Ye Y."/>
        </authorList>
    </citation>
    <scope>NUCLEOTIDE SEQUENCE</scope>
    <source>
        <strain evidence="3">SY7</strain>
    </source>
</reference>
<keyword evidence="1" id="KW-0732">Signal</keyword>
<dbReference type="AlphaFoldDB" id="A0A5B8KY15"/>
<evidence type="ECO:0000256" key="1">
    <source>
        <dbReference type="SAM" id="SignalP"/>
    </source>
</evidence>
<dbReference type="Pfam" id="PF11412">
    <property type="entry name" value="DsbD_N"/>
    <property type="match status" value="1"/>
</dbReference>
<dbReference type="InterPro" id="IPR028250">
    <property type="entry name" value="DsbDN"/>
</dbReference>
<dbReference type="KEGG" id="niy:FQ775_09045"/>
<organism evidence="3 4">
    <name type="scientific">Nitratireductor mangrovi</name>
    <dbReference type="NCBI Taxonomy" id="2599600"/>
    <lineage>
        <taxon>Bacteria</taxon>
        <taxon>Pseudomonadati</taxon>
        <taxon>Pseudomonadota</taxon>
        <taxon>Alphaproteobacteria</taxon>
        <taxon>Hyphomicrobiales</taxon>
        <taxon>Phyllobacteriaceae</taxon>
        <taxon>Nitratireductor</taxon>
    </lineage>
</organism>
<dbReference type="EMBL" id="CP042301">
    <property type="protein sequence ID" value="QDZ00515.1"/>
    <property type="molecule type" value="Genomic_DNA"/>
</dbReference>
<evidence type="ECO:0000313" key="4">
    <source>
        <dbReference type="Proteomes" id="UP000321389"/>
    </source>
</evidence>
<evidence type="ECO:0000259" key="2">
    <source>
        <dbReference type="Pfam" id="PF11412"/>
    </source>
</evidence>
<evidence type="ECO:0000313" key="3">
    <source>
        <dbReference type="EMBL" id="QDZ00515.1"/>
    </source>
</evidence>
<feature type="chain" id="PRO_5023037120" description="Thiol:disulfide interchange protein DsbD N-terminal domain-containing protein" evidence="1">
    <location>
        <begin position="24"/>
        <end position="268"/>
    </location>
</feature>